<dbReference type="EMBL" id="FZOC01000001">
    <property type="protein sequence ID" value="SNR59193.1"/>
    <property type="molecule type" value="Genomic_DNA"/>
</dbReference>
<reference evidence="1 2" key="1">
    <citation type="submission" date="2017-06" db="EMBL/GenBank/DDBJ databases">
        <authorList>
            <person name="Kim H.J."/>
            <person name="Triplett B.A."/>
        </authorList>
    </citation>
    <scope>NUCLEOTIDE SEQUENCE [LARGE SCALE GENOMIC DNA]</scope>
    <source>
        <strain evidence="1 2">DSM 13116</strain>
    </source>
</reference>
<gene>
    <name evidence="1" type="ORF">SAMN04488503_0211</name>
</gene>
<proteinExistence type="predicted"/>
<evidence type="ECO:0000313" key="1">
    <source>
        <dbReference type="EMBL" id="SNR59193.1"/>
    </source>
</evidence>
<accession>A0A238XL55</accession>
<evidence type="ECO:0008006" key="3">
    <source>
        <dbReference type="Google" id="ProtNLM"/>
    </source>
</evidence>
<keyword evidence="2" id="KW-1185">Reference proteome</keyword>
<evidence type="ECO:0000313" key="2">
    <source>
        <dbReference type="Proteomes" id="UP000198324"/>
    </source>
</evidence>
<dbReference type="AlphaFoldDB" id="A0A238XL55"/>
<sequence>MSRSKLTAALALRIVLVLPAQVDAKRGSSLVLVGENESCFLEPRLETPPYSPVLDDANYVLDGLDERQDQRFQLHKAAKDMLALFGPAPRTVFNEHNVMYCYVSSRPGDRTAVIFTLDPDALWGVSVHADKSAIIQAGKRCRATPGVSSAVRTPGGLRLGMTREEVVAMFGEPHRVIGRRTIGYASYRLVRPGEFPPGFVVSRVQRWIEIYLGEDGRVNGFFILANDID</sequence>
<name>A0A238XL55_9BACT</name>
<protein>
    <recommendedName>
        <fullName evidence="3">SmpA / OmlA family protein</fullName>
    </recommendedName>
</protein>
<dbReference type="Proteomes" id="UP000198324">
    <property type="component" value="Unassembled WGS sequence"/>
</dbReference>
<organism evidence="1 2">
    <name type="scientific">Humidesulfovibrio mexicanus</name>
    <dbReference type="NCBI Taxonomy" id="147047"/>
    <lineage>
        <taxon>Bacteria</taxon>
        <taxon>Pseudomonadati</taxon>
        <taxon>Thermodesulfobacteriota</taxon>
        <taxon>Desulfovibrionia</taxon>
        <taxon>Desulfovibrionales</taxon>
        <taxon>Desulfovibrionaceae</taxon>
        <taxon>Humidesulfovibrio</taxon>
    </lineage>
</organism>